<sequence>MTDELPEWLAKALSKPRMAIYLAVAGGDAETAMRLYWWNVSASAAFYGPLHCLEVTLRNALHDELVRHHGRPDWWVSAPLNSNGLRLVDEAREKCRRNGTSVVCADGIVAELSFGFWISLVSGARGYDRGFWVPVTHKAFPHYSGRRAGLHDSLLSLVRFRNRIMHHEPVFHRHLAADHAKIYRVLGYLSPQLAKEAQAMDRFPAVLADRADVVGGVWPPRF</sequence>
<dbReference type="EMBL" id="JADBGF010000001">
    <property type="protein sequence ID" value="MBE1598283.1"/>
    <property type="molecule type" value="Genomic_DNA"/>
</dbReference>
<reference evidence="1 2" key="1">
    <citation type="submission" date="2020-10" db="EMBL/GenBank/DDBJ databases">
        <title>Sequencing the genomes of 1000 actinobacteria strains.</title>
        <authorList>
            <person name="Klenk H.-P."/>
        </authorList>
    </citation>
    <scope>NUCLEOTIDE SEQUENCE [LARGE SCALE GENOMIC DNA]</scope>
    <source>
        <strain evidence="1 2">DSM 41803</strain>
    </source>
</reference>
<dbReference type="RefSeq" id="WP_046917838.1">
    <property type="nucleotide sequence ID" value="NZ_JADBGF010000001.1"/>
</dbReference>
<dbReference type="Proteomes" id="UP000629287">
    <property type="component" value="Unassembled WGS sequence"/>
</dbReference>
<dbReference type="AlphaFoldDB" id="A0A8I0TUF8"/>
<gene>
    <name evidence="1" type="ORF">H4687_004412</name>
</gene>
<name>A0A8I0TUF8_9ACTN</name>
<proteinExistence type="predicted"/>
<evidence type="ECO:0000313" key="2">
    <source>
        <dbReference type="Proteomes" id="UP000629287"/>
    </source>
</evidence>
<evidence type="ECO:0008006" key="3">
    <source>
        <dbReference type="Google" id="ProtNLM"/>
    </source>
</evidence>
<organism evidence="1 2">
    <name type="scientific">Streptomyces stelliscabiei</name>
    <dbReference type="NCBI Taxonomy" id="146820"/>
    <lineage>
        <taxon>Bacteria</taxon>
        <taxon>Bacillati</taxon>
        <taxon>Actinomycetota</taxon>
        <taxon>Actinomycetes</taxon>
        <taxon>Kitasatosporales</taxon>
        <taxon>Streptomycetaceae</taxon>
        <taxon>Streptomyces</taxon>
    </lineage>
</organism>
<protein>
    <recommendedName>
        <fullName evidence="3">CAAX protease</fullName>
    </recommendedName>
</protein>
<dbReference type="GeneID" id="86828958"/>
<comment type="caution">
    <text evidence="1">The sequence shown here is derived from an EMBL/GenBank/DDBJ whole genome shotgun (WGS) entry which is preliminary data.</text>
</comment>
<evidence type="ECO:0000313" key="1">
    <source>
        <dbReference type="EMBL" id="MBE1598283.1"/>
    </source>
</evidence>
<dbReference type="OrthoDB" id="3418622at2"/>
<keyword evidence="2" id="KW-1185">Reference proteome</keyword>
<accession>A0A8I0TUF8</accession>